<dbReference type="PANTHER" id="PTHR33545:SF5">
    <property type="entry name" value="UPF0750 MEMBRANE PROTEIN YITT"/>
    <property type="match status" value="1"/>
</dbReference>
<feature type="transmembrane region" description="Helical" evidence="6">
    <location>
        <begin position="82"/>
        <end position="100"/>
    </location>
</feature>
<accession>A0ABT7ED37</accession>
<keyword evidence="4 6" id="KW-1133">Transmembrane helix</keyword>
<dbReference type="Gene3D" id="3.30.70.120">
    <property type="match status" value="1"/>
</dbReference>
<feature type="transmembrane region" description="Helical" evidence="6">
    <location>
        <begin position="153"/>
        <end position="172"/>
    </location>
</feature>
<feature type="transmembrane region" description="Helical" evidence="6">
    <location>
        <begin position="12"/>
        <end position="34"/>
    </location>
</feature>
<comment type="subcellular location">
    <subcellularLocation>
        <location evidence="1">Cell membrane</location>
        <topology evidence="1">Multi-pass membrane protein</topology>
    </subcellularLocation>
</comment>
<proteinExistence type="predicted"/>
<evidence type="ECO:0000313" key="8">
    <source>
        <dbReference type="EMBL" id="MDK2564840.1"/>
    </source>
</evidence>
<dbReference type="InterPro" id="IPR015867">
    <property type="entry name" value="N-reg_PII/ATP_PRibTrfase_C"/>
</dbReference>
<gene>
    <name evidence="8" type="ORF">QOZ84_14990</name>
</gene>
<dbReference type="Proteomes" id="UP001301012">
    <property type="component" value="Unassembled WGS sequence"/>
</dbReference>
<reference evidence="8 9" key="1">
    <citation type="submission" date="2023-05" db="EMBL/GenBank/DDBJ databases">
        <title>Rombocin, a short stable natural nisin variant, displays selective antimicrobial activity against Listeria monocytogenes and employs dual mode of action to kill target bacterial strains.</title>
        <authorList>
            <person name="Wambui J."/>
            <person name="Stephan R."/>
            <person name="Kuipers O.P."/>
        </authorList>
    </citation>
    <scope>NUCLEOTIDE SEQUENCE [LARGE SCALE GENOMIC DNA]</scope>
    <source>
        <strain evidence="8 9">RC002</strain>
    </source>
</reference>
<evidence type="ECO:0000313" key="9">
    <source>
        <dbReference type="Proteomes" id="UP001301012"/>
    </source>
</evidence>
<feature type="transmembrane region" description="Helical" evidence="6">
    <location>
        <begin position="54"/>
        <end position="73"/>
    </location>
</feature>
<keyword evidence="9" id="KW-1185">Reference proteome</keyword>
<evidence type="ECO:0000256" key="6">
    <source>
        <dbReference type="SAM" id="Phobius"/>
    </source>
</evidence>
<dbReference type="CDD" id="cd16380">
    <property type="entry name" value="YitT_C"/>
    <property type="match status" value="1"/>
</dbReference>
<protein>
    <submittedName>
        <fullName evidence="8">YitT family protein</fullName>
    </submittedName>
</protein>
<evidence type="ECO:0000259" key="7">
    <source>
        <dbReference type="Pfam" id="PF10035"/>
    </source>
</evidence>
<feature type="domain" description="DUF2179" evidence="7">
    <location>
        <begin position="227"/>
        <end position="280"/>
    </location>
</feature>
<evidence type="ECO:0000256" key="2">
    <source>
        <dbReference type="ARBA" id="ARBA00022475"/>
    </source>
</evidence>
<dbReference type="InterPro" id="IPR019264">
    <property type="entry name" value="DUF2179"/>
</dbReference>
<comment type="caution">
    <text evidence="8">The sequence shown here is derived from an EMBL/GenBank/DDBJ whole genome shotgun (WGS) entry which is preliminary data.</text>
</comment>
<dbReference type="InterPro" id="IPR003740">
    <property type="entry name" value="YitT"/>
</dbReference>
<keyword evidence="5 6" id="KW-0472">Membrane</keyword>
<dbReference type="EMBL" id="JASKYM010000012">
    <property type="protein sequence ID" value="MDK2564840.1"/>
    <property type="molecule type" value="Genomic_DNA"/>
</dbReference>
<evidence type="ECO:0000256" key="4">
    <source>
        <dbReference type="ARBA" id="ARBA00022989"/>
    </source>
</evidence>
<evidence type="ECO:0000256" key="5">
    <source>
        <dbReference type="ARBA" id="ARBA00023136"/>
    </source>
</evidence>
<evidence type="ECO:0000256" key="1">
    <source>
        <dbReference type="ARBA" id="ARBA00004651"/>
    </source>
</evidence>
<dbReference type="Pfam" id="PF10035">
    <property type="entry name" value="DUF2179"/>
    <property type="match status" value="1"/>
</dbReference>
<sequence>MTKKTFSLEDNVFLQNSIMVIGLILSAVGINAFLTPANLLSGGLTGICVMLNNLFGINQGVASFLMNIPIFILSKKYFGKRFLVLSFINMLLFSITLGVTQDLYKYVNINDTMLQCIYGGILNGVGMGLVFKAKAAAGGLDIIAAIIKVKFDIAMKNTFLMVNFFVICAGGFLFGPKLVMYTLISMYITSITMEISKDSFNKQKSILLISQKSEEIAQIIMQEMKSGVTFLEAEGAYTNDKKKLIYCIVSSNDLAKLKDLVYKIDLDAFISINNVEEVRGAGFKEKFL</sequence>
<dbReference type="InterPro" id="IPR051461">
    <property type="entry name" value="UPF0750_membrane"/>
</dbReference>
<dbReference type="PANTHER" id="PTHR33545">
    <property type="entry name" value="UPF0750 MEMBRANE PROTEIN YITT-RELATED"/>
    <property type="match status" value="1"/>
</dbReference>
<dbReference type="PIRSF" id="PIRSF006483">
    <property type="entry name" value="Membrane_protein_YitT"/>
    <property type="match status" value="1"/>
</dbReference>
<keyword evidence="2" id="KW-1003">Cell membrane</keyword>
<organism evidence="8 9">
    <name type="scientific">Romboutsia sedimentorum</name>
    <dbReference type="NCBI Taxonomy" id="1368474"/>
    <lineage>
        <taxon>Bacteria</taxon>
        <taxon>Bacillati</taxon>
        <taxon>Bacillota</taxon>
        <taxon>Clostridia</taxon>
        <taxon>Peptostreptococcales</taxon>
        <taxon>Peptostreptococcaceae</taxon>
        <taxon>Romboutsia</taxon>
    </lineage>
</organism>
<dbReference type="RefSeq" id="WP_284133740.1">
    <property type="nucleotide sequence ID" value="NZ_JASKYM010000012.1"/>
</dbReference>
<evidence type="ECO:0000256" key="3">
    <source>
        <dbReference type="ARBA" id="ARBA00022692"/>
    </source>
</evidence>
<dbReference type="Pfam" id="PF02588">
    <property type="entry name" value="YitT_membrane"/>
    <property type="match status" value="1"/>
</dbReference>
<name>A0ABT7ED37_9FIRM</name>
<keyword evidence="3 6" id="KW-0812">Transmembrane</keyword>